<protein>
    <submittedName>
        <fullName evidence="1">Uncharacterized protein</fullName>
    </submittedName>
</protein>
<comment type="caution">
    <text evidence="1">The sequence shown here is derived from an EMBL/GenBank/DDBJ whole genome shotgun (WGS) entry which is preliminary data.</text>
</comment>
<dbReference type="Proteomes" id="UP000598227">
    <property type="component" value="Unassembled WGS sequence"/>
</dbReference>
<organism evidence="1 2">
    <name type="scientific">Aminobacter carboxidus</name>
    <dbReference type="NCBI Taxonomy" id="376165"/>
    <lineage>
        <taxon>Bacteria</taxon>
        <taxon>Pseudomonadati</taxon>
        <taxon>Pseudomonadota</taxon>
        <taxon>Alphaproteobacteria</taxon>
        <taxon>Hyphomicrobiales</taxon>
        <taxon>Phyllobacteriaceae</taxon>
        <taxon>Aminobacter</taxon>
    </lineage>
</organism>
<accession>A0ABR9GWU6</accession>
<evidence type="ECO:0000313" key="2">
    <source>
        <dbReference type="Proteomes" id="UP000598227"/>
    </source>
</evidence>
<proteinExistence type="predicted"/>
<sequence length="49" mass="5436">MSAAVVTFRVHFKDGLSIDFDAADAKAARAEAEKQHPALIRKIKVVREK</sequence>
<dbReference type="RefSeq" id="WP_192568833.1">
    <property type="nucleotide sequence ID" value="NZ_JACZEP010000017.1"/>
</dbReference>
<reference evidence="1 2" key="1">
    <citation type="submission" date="2020-09" db="EMBL/GenBank/DDBJ databases">
        <title>Draft Genome Sequence of Aminobacter carboxidus type strain DSM 1086, a soil Gram-negative carboxydobacterium.</title>
        <authorList>
            <person name="Turrini P."/>
            <person name="Tescari M."/>
            <person name="Artuso I."/>
            <person name="Lugli G.A."/>
            <person name="Frangipani E."/>
            <person name="Ventura M."/>
            <person name="Visca P."/>
        </authorList>
    </citation>
    <scope>NUCLEOTIDE SEQUENCE [LARGE SCALE GENOMIC DNA]</scope>
    <source>
        <strain evidence="1 2">DSM 1086</strain>
    </source>
</reference>
<gene>
    <name evidence="1" type="ORF">IHE39_28095</name>
</gene>
<dbReference type="EMBL" id="JACZEP010000017">
    <property type="protein sequence ID" value="MBE1208160.1"/>
    <property type="molecule type" value="Genomic_DNA"/>
</dbReference>
<keyword evidence="2" id="KW-1185">Reference proteome</keyword>
<evidence type="ECO:0000313" key="1">
    <source>
        <dbReference type="EMBL" id="MBE1208160.1"/>
    </source>
</evidence>
<name>A0ABR9GWU6_9HYPH</name>